<reference evidence="1 2" key="1">
    <citation type="submission" date="2019-08" db="EMBL/GenBank/DDBJ databases">
        <title>Ulvibacter marinistellae sp. nov., isolated from a starfish, Patiria pectinifera.</title>
        <authorList>
            <person name="Kawano K."/>
            <person name="Ushijima N."/>
            <person name="Kihara M."/>
            <person name="Itoh H."/>
        </authorList>
    </citation>
    <scope>NUCLEOTIDE SEQUENCE [LARGE SCALE GENOMIC DNA]</scope>
    <source>
        <strain evidence="1 2">KK4</strain>
    </source>
</reference>
<dbReference type="SUPFAM" id="SSF49842">
    <property type="entry name" value="TNF-like"/>
    <property type="match status" value="1"/>
</dbReference>
<dbReference type="RefSeq" id="WP_151893127.1">
    <property type="nucleotide sequence ID" value="NZ_BKCF01000001.1"/>
</dbReference>
<accession>A0A5J4FVE1</accession>
<gene>
    <name evidence="1" type="ORF">ULMS_07060</name>
</gene>
<name>A0A5J4FVE1_9FLAO</name>
<sequence>MKLVLNLIFALLIVTTSIAQNGINYKALIKDSNGDIFASQAITIQFQIFQGPITNVYQETHNLTTDINGIAKVDIGEGIVNNGNFLTIDWGIGDHFLNVQVDTGDGLVDLGTSGFGTVPYAKLAEKVKNPPVDIAGFALAKAYLTSFSSSSNPNKITYGTEVFDLTNNYDPLTSRFTSTVDGYYKISADASIRFVNGNIDETNLSLYIYKNGSFLKKSEVEFREDDRFKMTVKVSSIVHLIPGDYIEIFGSENGYAQSLPNRNTFEIEQIR</sequence>
<proteinExistence type="predicted"/>
<evidence type="ECO:0008006" key="3">
    <source>
        <dbReference type="Google" id="ProtNLM"/>
    </source>
</evidence>
<dbReference type="EMBL" id="BKCF01000001">
    <property type="protein sequence ID" value="GEQ85198.1"/>
    <property type="molecule type" value="Genomic_DNA"/>
</dbReference>
<comment type="caution">
    <text evidence="1">The sequence shown here is derived from an EMBL/GenBank/DDBJ whole genome shotgun (WGS) entry which is preliminary data.</text>
</comment>
<dbReference type="AlphaFoldDB" id="A0A5J4FVE1"/>
<protein>
    <recommendedName>
        <fullName evidence="3">C1q domain-containing protein</fullName>
    </recommendedName>
</protein>
<dbReference type="OrthoDB" id="1137526at2"/>
<dbReference type="InterPro" id="IPR008983">
    <property type="entry name" value="Tumour_necrosis_fac-like_dom"/>
</dbReference>
<organism evidence="1 2">
    <name type="scientific">Patiriisocius marinistellae</name>
    <dbReference type="NCBI Taxonomy" id="2494560"/>
    <lineage>
        <taxon>Bacteria</taxon>
        <taxon>Pseudomonadati</taxon>
        <taxon>Bacteroidota</taxon>
        <taxon>Flavobacteriia</taxon>
        <taxon>Flavobacteriales</taxon>
        <taxon>Flavobacteriaceae</taxon>
        <taxon>Patiriisocius</taxon>
    </lineage>
</organism>
<evidence type="ECO:0000313" key="2">
    <source>
        <dbReference type="Proteomes" id="UP000326994"/>
    </source>
</evidence>
<dbReference type="Gene3D" id="2.60.120.40">
    <property type="match status" value="1"/>
</dbReference>
<keyword evidence="2" id="KW-1185">Reference proteome</keyword>
<evidence type="ECO:0000313" key="1">
    <source>
        <dbReference type="EMBL" id="GEQ85198.1"/>
    </source>
</evidence>
<dbReference type="Proteomes" id="UP000326994">
    <property type="component" value="Unassembled WGS sequence"/>
</dbReference>